<dbReference type="PROSITE" id="PS50109">
    <property type="entry name" value="HIS_KIN"/>
    <property type="match status" value="1"/>
</dbReference>
<evidence type="ECO:0000256" key="19">
    <source>
        <dbReference type="PROSITE-ProRule" id="PRU00110"/>
    </source>
</evidence>
<reference evidence="27" key="1">
    <citation type="submission" date="2010-05" db="EMBL/GenBank/DDBJ databases">
        <title>The draft genome of Desulfonatronospira thiodismutans ASO3-1.</title>
        <authorList>
            <consortium name="US DOE Joint Genome Institute (JGI-PGF)"/>
            <person name="Lucas S."/>
            <person name="Copeland A."/>
            <person name="Lapidus A."/>
            <person name="Cheng J.-F."/>
            <person name="Bruce D."/>
            <person name="Goodwin L."/>
            <person name="Pitluck S."/>
            <person name="Chertkov O."/>
            <person name="Brettin T."/>
            <person name="Detter J.C."/>
            <person name="Han C."/>
            <person name="Land M.L."/>
            <person name="Hauser L."/>
            <person name="Kyrpides N."/>
            <person name="Mikhailova N."/>
            <person name="Muyzer G."/>
            <person name="Woyke T."/>
        </authorList>
    </citation>
    <scope>NUCLEOTIDE SEQUENCE [LARGE SCALE GENOMIC DNA]</scope>
    <source>
        <strain evidence="27">ASO3-1</strain>
    </source>
</reference>
<evidence type="ECO:0000256" key="11">
    <source>
        <dbReference type="ARBA" id="ARBA00022989"/>
    </source>
</evidence>
<dbReference type="InterPro" id="IPR036641">
    <property type="entry name" value="HPT_dom_sf"/>
</dbReference>
<dbReference type="InterPro" id="IPR036097">
    <property type="entry name" value="HisK_dim/P_sf"/>
</dbReference>
<feature type="compositionally biased region" description="Polar residues" evidence="21">
    <location>
        <begin position="940"/>
        <end position="954"/>
    </location>
</feature>
<dbReference type="Proteomes" id="UP000005496">
    <property type="component" value="Unassembled WGS sequence"/>
</dbReference>
<dbReference type="PROSITE" id="PS50110">
    <property type="entry name" value="RESPONSE_REGULATORY"/>
    <property type="match status" value="3"/>
</dbReference>
<dbReference type="InterPro" id="IPR008207">
    <property type="entry name" value="Sig_transdc_His_kin_Hpt_dom"/>
</dbReference>
<dbReference type="InterPro" id="IPR035965">
    <property type="entry name" value="PAS-like_dom_sf"/>
</dbReference>
<evidence type="ECO:0000259" key="24">
    <source>
        <dbReference type="PROSITE" id="PS50112"/>
    </source>
</evidence>
<dbReference type="SMART" id="SM00448">
    <property type="entry name" value="REC"/>
    <property type="match status" value="3"/>
</dbReference>
<keyword evidence="8" id="KW-0547">Nucleotide-binding</keyword>
<dbReference type="InterPro" id="IPR005467">
    <property type="entry name" value="His_kinase_dom"/>
</dbReference>
<dbReference type="FunFam" id="3.30.565.10:FF:000010">
    <property type="entry name" value="Sensor histidine kinase RcsC"/>
    <property type="match status" value="1"/>
</dbReference>
<feature type="domain" description="PAS" evidence="24">
    <location>
        <begin position="262"/>
        <end position="335"/>
    </location>
</feature>
<dbReference type="EMBL" id="ACJN02000001">
    <property type="protein sequence ID" value="EFI35915.1"/>
    <property type="molecule type" value="Genomic_DNA"/>
</dbReference>
<keyword evidence="28" id="KW-1185">Reference proteome</keyword>
<dbReference type="CDD" id="cd17546">
    <property type="entry name" value="REC_hyHK_CKI1_RcsC-like"/>
    <property type="match status" value="2"/>
</dbReference>
<feature type="domain" description="PAC" evidence="25">
    <location>
        <begin position="337"/>
        <end position="389"/>
    </location>
</feature>
<protein>
    <recommendedName>
        <fullName evidence="18">Sensory/regulatory protein RpfC</fullName>
        <ecNumber evidence="3">2.7.13.3</ecNumber>
    </recommendedName>
</protein>
<evidence type="ECO:0000256" key="10">
    <source>
        <dbReference type="ARBA" id="ARBA00022840"/>
    </source>
</evidence>
<evidence type="ECO:0000313" key="27">
    <source>
        <dbReference type="EMBL" id="EFI35915.1"/>
    </source>
</evidence>
<dbReference type="SMART" id="SM00091">
    <property type="entry name" value="PAS"/>
    <property type="match status" value="2"/>
</dbReference>
<dbReference type="InterPro" id="IPR013655">
    <property type="entry name" value="PAS_fold_3"/>
</dbReference>
<feature type="modified residue" description="4-aspartylphosphate" evidence="20">
    <location>
        <position position="875"/>
    </location>
</feature>
<dbReference type="Gene3D" id="3.30.450.20">
    <property type="entry name" value="PAS domain"/>
    <property type="match status" value="2"/>
</dbReference>
<dbReference type="CDD" id="cd19920">
    <property type="entry name" value="REC_PA4781-like"/>
    <property type="match status" value="1"/>
</dbReference>
<dbReference type="Pfam" id="PF08447">
    <property type="entry name" value="PAS_3"/>
    <property type="match status" value="1"/>
</dbReference>
<evidence type="ECO:0000256" key="9">
    <source>
        <dbReference type="ARBA" id="ARBA00022777"/>
    </source>
</evidence>
<feature type="compositionally biased region" description="Basic and acidic residues" evidence="21">
    <location>
        <begin position="1013"/>
        <end position="1027"/>
    </location>
</feature>
<evidence type="ECO:0000256" key="16">
    <source>
        <dbReference type="ARBA" id="ARBA00023163"/>
    </source>
</evidence>
<evidence type="ECO:0000259" key="26">
    <source>
        <dbReference type="PROSITE" id="PS50894"/>
    </source>
</evidence>
<keyword evidence="9 27" id="KW-0418">Kinase</keyword>
<dbReference type="Pfam" id="PF00072">
    <property type="entry name" value="Response_reg"/>
    <property type="match status" value="3"/>
</dbReference>
<comment type="subcellular location">
    <subcellularLocation>
        <location evidence="2">Cell membrane</location>
        <topology evidence="2">Multi-pass membrane protein</topology>
    </subcellularLocation>
</comment>
<keyword evidence="11" id="KW-1133">Transmembrane helix</keyword>
<keyword evidence="7" id="KW-0812">Transmembrane</keyword>
<comment type="caution">
    <text evidence="27">The sequence shown here is derived from an EMBL/GenBank/DDBJ whole genome shotgun (WGS) entry which is preliminary data.</text>
</comment>
<sequence length="1175" mass="130494">MSEKTLNTILVVDDTQTIRHITKKTLEADNYVVLAASNGPEALSIAADKIPDLILLDVMMPDMDGFEVCSRLKADICTRDIPVVFITASGNKEHEVKGLDLGAEDFVHKPFHEGVLLARVGQILRRLQAEEQLRTSRESHRMLLDSIETQVWHLTDEHTYGAVNRAHADFFGFSPSEIANRDIDQFLPEGMVAAIRKGNREVFSRKEQIHIEEWVSNASGEPRLLSITKTPKIDEQGNVDYVVCSAEDMTAQWKATEKLKVSEEKLSSILNNMKDVVWSISWPDLRHLYLSPSSEKLYGISAHEFYENPTLFKDVTHPEDRHLTKKAVEQLLEEGEAVRECRIIRPDGSIVWINDTSKMIYDDNQQPARVDGVTRDVTELVKARQDLIQAKEHAEEATRAKSDFLANMSHEIRTPMNGVIGMTGLLLDTDLDSEQQHYARTVRSSAESLLTVINDILDFSKIEAGRLDIETVDFDLEAMLRDFSGMMAVKAEEKGLELICSMDPNVPSMVRGDSGRLRQILMNLVGNAVKFTEHGEVEIRVSKSEVVDQRSEVSDQPANRLSHEQTGIKDQYGDSRIVELCFQIRDTGIGIPQDKQDSLFESFSQVDASTTRKFGGTGLGLAISRQLAEMMGGTAGLESVEDQGSTFWFTVRLGVQDEQQQERPVPACLQGVRTLIVDDNSTNREILRVRFGSWGMRPGEAANGSAALSMLHQAKAENDPFVLAVLDMQMPDMDGETLGRNIKEDGQLKDTRLIMMSSATGQTGDSRRLHETGFDSILNKPVLPSELYASLEKILARTGAADLPAGHTEPEKIRQGYPDFSGTKARILVAEDNMVNQQVALGILKKMGLRADAVANGQEALHALENIPYDLVLMDVQMPEMGGLEATRRIRSMEHGTPVKPLSTTGSPLGCFTGQAGGMEHGAEDKGQRSEVRDQRLESESQNTSVPESLNPSIPQFLNSSIPEFRIPIIAMTAGAMQEDRERCIEAGMDDYTAKPVNPDELARVLEKWLSKERNQRTEDRSHKSEVSDQGTGGRHQAEGSGQGEEEGDLGTGEAAETKQEPSKAFVCTRPVFDQEDFLTRIGHDSDMAEHILNIYMESLPKNIKLLKNFIAQGQNEEATRQAHSIKGNSGNIGGLAMAEIAGMMEEAGHCGKLEQMKELMHELERQFDICMAEN</sequence>
<dbReference type="GO" id="GO:0005524">
    <property type="term" value="F:ATP binding"/>
    <property type="evidence" value="ECO:0007669"/>
    <property type="project" value="UniProtKB-KW"/>
</dbReference>
<dbReference type="GO" id="GO:0000155">
    <property type="term" value="F:phosphorelay sensor kinase activity"/>
    <property type="evidence" value="ECO:0007669"/>
    <property type="project" value="InterPro"/>
</dbReference>
<keyword evidence="12" id="KW-0902">Two-component regulatory system</keyword>
<feature type="domain" description="Response regulatory" evidence="23">
    <location>
        <begin position="673"/>
        <end position="795"/>
    </location>
</feature>
<dbReference type="InterPro" id="IPR000014">
    <property type="entry name" value="PAS"/>
</dbReference>
<dbReference type="SUPFAM" id="SSF47226">
    <property type="entry name" value="Histidine-containing phosphotransfer domain, HPT domain"/>
    <property type="match status" value="1"/>
</dbReference>
<evidence type="ECO:0000256" key="12">
    <source>
        <dbReference type="ARBA" id="ARBA00023012"/>
    </source>
</evidence>
<dbReference type="PROSITE" id="PS50113">
    <property type="entry name" value="PAC"/>
    <property type="match status" value="2"/>
</dbReference>
<evidence type="ECO:0000256" key="20">
    <source>
        <dbReference type="PROSITE-ProRule" id="PRU00169"/>
    </source>
</evidence>
<dbReference type="RefSeq" id="WP_008869043.1">
    <property type="nucleotide sequence ID" value="NZ_ACJN02000001.1"/>
</dbReference>
<feature type="modified residue" description="4-aspartylphosphate" evidence="20">
    <location>
        <position position="727"/>
    </location>
</feature>
<evidence type="ECO:0000256" key="4">
    <source>
        <dbReference type="ARBA" id="ARBA00022475"/>
    </source>
</evidence>
<evidence type="ECO:0000256" key="7">
    <source>
        <dbReference type="ARBA" id="ARBA00022692"/>
    </source>
</evidence>
<dbReference type="eggNOG" id="COG0642">
    <property type="taxonomic scope" value="Bacteria"/>
</dbReference>
<dbReference type="InterPro" id="IPR004358">
    <property type="entry name" value="Sig_transdc_His_kin-like_C"/>
</dbReference>
<dbReference type="InterPro" id="IPR003661">
    <property type="entry name" value="HisK_dim/P_dom"/>
</dbReference>
<dbReference type="SUPFAM" id="SSF55785">
    <property type="entry name" value="PYP-like sensor domain (PAS domain)"/>
    <property type="match status" value="2"/>
</dbReference>
<evidence type="ECO:0000313" key="28">
    <source>
        <dbReference type="Proteomes" id="UP000005496"/>
    </source>
</evidence>
<dbReference type="PANTHER" id="PTHR45339">
    <property type="entry name" value="HYBRID SIGNAL TRANSDUCTION HISTIDINE KINASE J"/>
    <property type="match status" value="1"/>
</dbReference>
<dbReference type="CDD" id="cd00082">
    <property type="entry name" value="HisKA"/>
    <property type="match status" value="1"/>
</dbReference>
<dbReference type="FunFam" id="1.10.287.130:FF:000002">
    <property type="entry name" value="Two-component osmosensing histidine kinase"/>
    <property type="match status" value="1"/>
</dbReference>
<evidence type="ECO:0000256" key="6">
    <source>
        <dbReference type="ARBA" id="ARBA00022679"/>
    </source>
</evidence>
<evidence type="ECO:0000256" key="2">
    <source>
        <dbReference type="ARBA" id="ARBA00004651"/>
    </source>
</evidence>
<dbReference type="eggNOG" id="COG5002">
    <property type="taxonomic scope" value="Bacteria"/>
</dbReference>
<dbReference type="GO" id="GO:0003677">
    <property type="term" value="F:DNA binding"/>
    <property type="evidence" value="ECO:0007669"/>
    <property type="project" value="UniProtKB-KW"/>
</dbReference>
<keyword evidence="4" id="KW-1003">Cell membrane</keyword>
<evidence type="ECO:0000256" key="21">
    <source>
        <dbReference type="SAM" id="MobiDB-lite"/>
    </source>
</evidence>
<keyword evidence="15" id="KW-0472">Membrane</keyword>
<dbReference type="Pfam" id="PF02518">
    <property type="entry name" value="HATPase_c"/>
    <property type="match status" value="1"/>
</dbReference>
<dbReference type="SUPFAM" id="SSF52172">
    <property type="entry name" value="CheY-like"/>
    <property type="match status" value="4"/>
</dbReference>
<dbReference type="EC" id="2.7.13.3" evidence="3"/>
<feature type="domain" description="HPt" evidence="26">
    <location>
        <begin position="1085"/>
        <end position="1175"/>
    </location>
</feature>
<evidence type="ECO:0000256" key="17">
    <source>
        <dbReference type="ARBA" id="ARBA00064003"/>
    </source>
</evidence>
<evidence type="ECO:0000256" key="5">
    <source>
        <dbReference type="ARBA" id="ARBA00022553"/>
    </source>
</evidence>
<dbReference type="InterPro" id="IPR000700">
    <property type="entry name" value="PAS-assoc_C"/>
</dbReference>
<dbReference type="Gene3D" id="1.10.287.130">
    <property type="match status" value="1"/>
</dbReference>
<name>D6SMK4_9BACT</name>
<dbReference type="Gene3D" id="1.20.120.160">
    <property type="entry name" value="HPT domain"/>
    <property type="match status" value="1"/>
</dbReference>
<keyword evidence="16" id="KW-0804">Transcription</keyword>
<dbReference type="SUPFAM" id="SSF55874">
    <property type="entry name" value="ATPase domain of HSP90 chaperone/DNA topoisomerase II/histidine kinase"/>
    <property type="match status" value="1"/>
</dbReference>
<dbReference type="SMART" id="SM00086">
    <property type="entry name" value="PAC"/>
    <property type="match status" value="2"/>
</dbReference>
<comment type="catalytic activity">
    <reaction evidence="1">
        <text>ATP + protein L-histidine = ADP + protein N-phospho-L-histidine.</text>
        <dbReference type="EC" id="2.7.13.3"/>
    </reaction>
</comment>
<dbReference type="Pfam" id="PF01627">
    <property type="entry name" value="Hpt"/>
    <property type="match status" value="1"/>
</dbReference>
<proteinExistence type="predicted"/>
<dbReference type="PANTHER" id="PTHR45339:SF1">
    <property type="entry name" value="HYBRID SIGNAL TRANSDUCTION HISTIDINE KINASE J"/>
    <property type="match status" value="1"/>
</dbReference>
<dbReference type="InterPro" id="IPR036890">
    <property type="entry name" value="HATPase_C_sf"/>
</dbReference>
<keyword evidence="10" id="KW-0067">ATP-binding</keyword>
<evidence type="ECO:0000259" key="22">
    <source>
        <dbReference type="PROSITE" id="PS50109"/>
    </source>
</evidence>
<dbReference type="Pfam" id="PF00512">
    <property type="entry name" value="HisKA"/>
    <property type="match status" value="1"/>
</dbReference>
<dbReference type="Gene3D" id="3.40.50.2300">
    <property type="match status" value="3"/>
</dbReference>
<dbReference type="SMART" id="SM00387">
    <property type="entry name" value="HATPase_c"/>
    <property type="match status" value="1"/>
</dbReference>
<feature type="modified residue" description="Phosphohistidine" evidence="19">
    <location>
        <position position="1124"/>
    </location>
</feature>
<dbReference type="InterPro" id="IPR013656">
    <property type="entry name" value="PAS_4"/>
</dbReference>
<dbReference type="InterPro" id="IPR011006">
    <property type="entry name" value="CheY-like_superfamily"/>
</dbReference>
<feature type="region of interest" description="Disordered" evidence="21">
    <location>
        <begin position="1013"/>
        <end position="1063"/>
    </location>
</feature>
<dbReference type="InterPro" id="IPR001610">
    <property type="entry name" value="PAC"/>
</dbReference>
<feature type="domain" description="PAC" evidence="25">
    <location>
        <begin position="209"/>
        <end position="261"/>
    </location>
</feature>
<feature type="domain" description="Response regulatory" evidence="23">
    <location>
        <begin position="826"/>
        <end position="1010"/>
    </location>
</feature>
<keyword evidence="14" id="KW-0238">DNA-binding</keyword>
<dbReference type="CDD" id="cd16922">
    <property type="entry name" value="HATPase_EvgS-ArcB-TorS-like"/>
    <property type="match status" value="1"/>
</dbReference>
<dbReference type="PROSITE" id="PS50112">
    <property type="entry name" value="PAS"/>
    <property type="match status" value="2"/>
</dbReference>
<evidence type="ECO:0000256" key="15">
    <source>
        <dbReference type="ARBA" id="ARBA00023136"/>
    </source>
</evidence>
<evidence type="ECO:0000259" key="23">
    <source>
        <dbReference type="PROSITE" id="PS50110"/>
    </source>
</evidence>
<dbReference type="PRINTS" id="PR00344">
    <property type="entry name" value="BCTRLSENSOR"/>
</dbReference>
<dbReference type="NCBIfam" id="TIGR00229">
    <property type="entry name" value="sensory_box"/>
    <property type="match status" value="2"/>
</dbReference>
<evidence type="ECO:0000256" key="8">
    <source>
        <dbReference type="ARBA" id="ARBA00022741"/>
    </source>
</evidence>
<keyword evidence="6" id="KW-0808">Transferase</keyword>
<feature type="domain" description="Response regulatory" evidence="23">
    <location>
        <begin position="8"/>
        <end position="124"/>
    </location>
</feature>
<dbReference type="Gene3D" id="3.30.565.10">
    <property type="entry name" value="Histidine kinase-like ATPase, C-terminal domain"/>
    <property type="match status" value="1"/>
</dbReference>
<dbReference type="SUPFAM" id="SSF47384">
    <property type="entry name" value="Homodimeric domain of signal transducing histidine kinase"/>
    <property type="match status" value="1"/>
</dbReference>
<dbReference type="AlphaFoldDB" id="D6SMK4"/>
<dbReference type="SMART" id="SM00388">
    <property type="entry name" value="HisKA"/>
    <property type="match status" value="1"/>
</dbReference>
<evidence type="ECO:0000256" key="1">
    <source>
        <dbReference type="ARBA" id="ARBA00000085"/>
    </source>
</evidence>
<dbReference type="FunFam" id="3.40.50.2300:FF:000001">
    <property type="entry name" value="DNA-binding response regulator PhoB"/>
    <property type="match status" value="1"/>
</dbReference>
<evidence type="ECO:0000256" key="3">
    <source>
        <dbReference type="ARBA" id="ARBA00012438"/>
    </source>
</evidence>
<dbReference type="CDD" id="cd00130">
    <property type="entry name" value="PAS"/>
    <property type="match status" value="2"/>
</dbReference>
<keyword evidence="5 20" id="KW-0597">Phosphoprotein</keyword>
<evidence type="ECO:0000256" key="13">
    <source>
        <dbReference type="ARBA" id="ARBA00023015"/>
    </source>
</evidence>
<dbReference type="Pfam" id="PF08448">
    <property type="entry name" value="PAS_4"/>
    <property type="match status" value="1"/>
</dbReference>
<evidence type="ECO:0000256" key="14">
    <source>
        <dbReference type="ARBA" id="ARBA00023125"/>
    </source>
</evidence>
<evidence type="ECO:0000256" key="18">
    <source>
        <dbReference type="ARBA" id="ARBA00068150"/>
    </source>
</evidence>
<feature type="domain" description="PAS" evidence="24">
    <location>
        <begin position="136"/>
        <end position="189"/>
    </location>
</feature>
<evidence type="ECO:0000259" key="25">
    <source>
        <dbReference type="PROSITE" id="PS50113"/>
    </source>
</evidence>
<feature type="region of interest" description="Disordered" evidence="21">
    <location>
        <begin position="896"/>
        <end position="954"/>
    </location>
</feature>
<feature type="domain" description="Histidine kinase" evidence="22">
    <location>
        <begin position="407"/>
        <end position="655"/>
    </location>
</feature>
<keyword evidence="13" id="KW-0805">Transcription regulation</keyword>
<dbReference type="InterPro" id="IPR001789">
    <property type="entry name" value="Sig_transdc_resp-reg_receiver"/>
</dbReference>
<feature type="modified residue" description="4-aspartylphosphate" evidence="20">
    <location>
        <position position="57"/>
    </location>
</feature>
<dbReference type="InterPro" id="IPR003594">
    <property type="entry name" value="HATPase_dom"/>
</dbReference>
<feature type="compositionally biased region" description="Basic and acidic residues" evidence="21">
    <location>
        <begin position="921"/>
        <end position="939"/>
    </location>
</feature>
<dbReference type="GO" id="GO:0005886">
    <property type="term" value="C:plasma membrane"/>
    <property type="evidence" value="ECO:0007669"/>
    <property type="project" value="UniProtKB-SubCell"/>
</dbReference>
<dbReference type="PROSITE" id="PS50894">
    <property type="entry name" value="HPT"/>
    <property type="match status" value="1"/>
</dbReference>
<organism evidence="27 28">
    <name type="scientific">Desulfonatronospira thiodismutans ASO3-1</name>
    <dbReference type="NCBI Taxonomy" id="555779"/>
    <lineage>
        <taxon>Bacteria</taxon>
        <taxon>Pseudomonadati</taxon>
        <taxon>Thermodesulfobacteriota</taxon>
        <taxon>Desulfovibrionia</taxon>
        <taxon>Desulfovibrionales</taxon>
        <taxon>Desulfonatronovibrionaceae</taxon>
        <taxon>Desulfonatronospira</taxon>
    </lineage>
</organism>
<comment type="subunit">
    <text evidence="17">At low DSF concentrations, interacts with RpfF.</text>
</comment>
<gene>
    <name evidence="27" type="ORF">Dthio_PD3355</name>
</gene>
<accession>D6SMK4</accession>